<keyword evidence="3" id="KW-0175">Coiled coil</keyword>
<evidence type="ECO:0000256" key="2">
    <source>
        <dbReference type="ARBA" id="ARBA00023043"/>
    </source>
</evidence>
<dbReference type="SUPFAM" id="SSF48403">
    <property type="entry name" value="Ankyrin repeat"/>
    <property type="match status" value="1"/>
</dbReference>
<dbReference type="Gene3D" id="1.25.40.20">
    <property type="entry name" value="Ankyrin repeat-containing domain"/>
    <property type="match status" value="2"/>
</dbReference>
<dbReference type="VEuPathDB" id="CryptoDB:Vbra_15287"/>
<keyword evidence="1" id="KW-0677">Repeat</keyword>
<proteinExistence type="predicted"/>
<name>A0A0G4FFG0_VITBC</name>
<evidence type="ECO:0000313" key="6">
    <source>
        <dbReference type="Proteomes" id="UP000041254"/>
    </source>
</evidence>
<dbReference type="Proteomes" id="UP000041254">
    <property type="component" value="Unassembled WGS sequence"/>
</dbReference>
<protein>
    <submittedName>
        <fullName evidence="5">Uncharacterized protein</fullName>
    </submittedName>
</protein>
<dbReference type="PANTHER" id="PTHR24201:SF2">
    <property type="entry name" value="ANKYRIN REPEAT DOMAIN-CONTAINING PROTEIN 42"/>
    <property type="match status" value="1"/>
</dbReference>
<dbReference type="InterPro" id="IPR050776">
    <property type="entry name" value="Ank_Repeat/CDKN_Inhibitor"/>
</dbReference>
<evidence type="ECO:0000256" key="1">
    <source>
        <dbReference type="ARBA" id="ARBA00022737"/>
    </source>
</evidence>
<dbReference type="SMART" id="SM00248">
    <property type="entry name" value="ANK"/>
    <property type="match status" value="5"/>
</dbReference>
<accession>A0A0G4FFG0</accession>
<feature type="signal peptide" evidence="4">
    <location>
        <begin position="1"/>
        <end position="24"/>
    </location>
</feature>
<dbReference type="PANTHER" id="PTHR24201">
    <property type="entry name" value="ANK_REP_REGION DOMAIN-CONTAINING PROTEIN"/>
    <property type="match status" value="1"/>
</dbReference>
<dbReference type="EMBL" id="CDMY01000429">
    <property type="protein sequence ID" value="CEM11942.1"/>
    <property type="molecule type" value="Genomic_DNA"/>
</dbReference>
<evidence type="ECO:0000256" key="3">
    <source>
        <dbReference type="SAM" id="Coils"/>
    </source>
</evidence>
<dbReference type="Pfam" id="PF12796">
    <property type="entry name" value="Ank_2"/>
    <property type="match status" value="2"/>
</dbReference>
<keyword evidence="4" id="KW-0732">Signal</keyword>
<gene>
    <name evidence="5" type="ORF">Vbra_15287</name>
</gene>
<dbReference type="AlphaFoldDB" id="A0A0G4FFG0"/>
<dbReference type="InterPro" id="IPR036770">
    <property type="entry name" value="Ankyrin_rpt-contain_sf"/>
</dbReference>
<keyword evidence="6" id="KW-1185">Reference proteome</keyword>
<organism evidence="5 6">
    <name type="scientific">Vitrella brassicaformis (strain CCMP3155)</name>
    <dbReference type="NCBI Taxonomy" id="1169540"/>
    <lineage>
        <taxon>Eukaryota</taxon>
        <taxon>Sar</taxon>
        <taxon>Alveolata</taxon>
        <taxon>Colpodellida</taxon>
        <taxon>Vitrellaceae</taxon>
        <taxon>Vitrella</taxon>
    </lineage>
</organism>
<dbReference type="InterPro" id="IPR002110">
    <property type="entry name" value="Ankyrin_rpt"/>
</dbReference>
<feature type="coiled-coil region" evidence="3">
    <location>
        <begin position="29"/>
        <end position="56"/>
    </location>
</feature>
<sequence>MAAHKTFLLVALCILVELLVTANGAHEQRTSAELSLVQLQEQLDRYQEAIDAFNRTTAAANNLALLAHNVLHHAQQILPQPLTHLSEYSDIFDAVLHGDDAAVNQLLEGDPTLIDKRDFYGRTPFLDAAEKGHVGVMKAIHESKSDVLQQTTDDKKNALHLAAYDGHVAAVDQLLEWNPKLIDAADKYDNTPLMGAAFGGHVEVMEVLYAKGGEELLKQTNNDNWTALHWAVWGAARHGNSAAVSQLLKWYPELLDIEDNDGKTPWDLAERYNEAEIGGIMANINKCQEIQFVG</sequence>
<keyword evidence="2" id="KW-0040">ANK repeat</keyword>
<reference evidence="5 6" key="1">
    <citation type="submission" date="2014-11" db="EMBL/GenBank/DDBJ databases">
        <authorList>
            <person name="Zhu J."/>
            <person name="Qi W."/>
            <person name="Song R."/>
        </authorList>
    </citation>
    <scope>NUCLEOTIDE SEQUENCE [LARGE SCALE GENOMIC DNA]</scope>
</reference>
<dbReference type="InParanoid" id="A0A0G4FFG0"/>
<evidence type="ECO:0000256" key="4">
    <source>
        <dbReference type="SAM" id="SignalP"/>
    </source>
</evidence>
<evidence type="ECO:0000313" key="5">
    <source>
        <dbReference type="EMBL" id="CEM11942.1"/>
    </source>
</evidence>
<dbReference type="OrthoDB" id="20872at2759"/>
<dbReference type="STRING" id="1169540.A0A0G4FFG0"/>
<feature type="chain" id="PRO_5005188531" evidence="4">
    <location>
        <begin position="25"/>
        <end position="294"/>
    </location>
</feature>